<dbReference type="EMBL" id="WEGJ01000008">
    <property type="protein sequence ID" value="MQY12708.1"/>
    <property type="molecule type" value="Genomic_DNA"/>
</dbReference>
<name>A0A7K0CGY8_9ACTN</name>
<evidence type="ECO:0000313" key="3">
    <source>
        <dbReference type="EMBL" id="MQY12708.1"/>
    </source>
</evidence>
<feature type="compositionally biased region" description="Basic and acidic residues" evidence="1">
    <location>
        <begin position="1"/>
        <end position="12"/>
    </location>
</feature>
<reference evidence="3 4" key="1">
    <citation type="submission" date="2019-10" db="EMBL/GenBank/DDBJ databases">
        <title>Streptomyces smaragdinus sp. nov. and Streptomyces fabii sp. nov., isolated from the gut of fungus growing-termite Macrotermes natalensis.</title>
        <authorList>
            <person name="Schwitalla J."/>
            <person name="Benndorf R."/>
            <person name="Martin K."/>
            <person name="De Beer W."/>
            <person name="Kaster A.-K."/>
            <person name="Vollmers J."/>
            <person name="Poulsen M."/>
            <person name="Beemelmanns C."/>
        </authorList>
    </citation>
    <scope>NUCLEOTIDE SEQUENCE [LARGE SCALE GENOMIC DNA]</scope>
    <source>
        <strain evidence="3 4">RB5</strain>
    </source>
</reference>
<dbReference type="Pfam" id="PF04149">
    <property type="entry name" value="DUF397"/>
    <property type="match status" value="1"/>
</dbReference>
<keyword evidence="4" id="KW-1185">Reference proteome</keyword>
<sequence>MTSHQSKADEVPTRWTKSTYSGAEGGECVEVAATSAHVHVRDSKNPTGPHLTFTPEAWRAFITETAATE</sequence>
<feature type="domain" description="DUF397" evidence="2">
    <location>
        <begin position="14"/>
        <end position="64"/>
    </location>
</feature>
<dbReference type="AlphaFoldDB" id="A0A7K0CGY8"/>
<organism evidence="3 4">
    <name type="scientific">Streptomyces smaragdinus</name>
    <dbReference type="NCBI Taxonomy" id="2585196"/>
    <lineage>
        <taxon>Bacteria</taxon>
        <taxon>Bacillati</taxon>
        <taxon>Actinomycetota</taxon>
        <taxon>Actinomycetes</taxon>
        <taxon>Kitasatosporales</taxon>
        <taxon>Streptomycetaceae</taxon>
        <taxon>Streptomyces</taxon>
    </lineage>
</organism>
<protein>
    <recommendedName>
        <fullName evidence="2">DUF397 domain-containing protein</fullName>
    </recommendedName>
</protein>
<proteinExistence type="predicted"/>
<evidence type="ECO:0000259" key="2">
    <source>
        <dbReference type="Pfam" id="PF04149"/>
    </source>
</evidence>
<comment type="caution">
    <text evidence="3">The sequence shown here is derived from an EMBL/GenBank/DDBJ whole genome shotgun (WGS) entry which is preliminary data.</text>
</comment>
<accession>A0A7K0CGY8</accession>
<evidence type="ECO:0000313" key="4">
    <source>
        <dbReference type="Proteomes" id="UP000466345"/>
    </source>
</evidence>
<dbReference type="RefSeq" id="WP_153452317.1">
    <property type="nucleotide sequence ID" value="NZ_WEGJ01000008.1"/>
</dbReference>
<feature type="region of interest" description="Disordered" evidence="1">
    <location>
        <begin position="1"/>
        <end position="21"/>
    </location>
</feature>
<dbReference type="OrthoDB" id="4562195at2"/>
<evidence type="ECO:0000256" key="1">
    <source>
        <dbReference type="SAM" id="MobiDB-lite"/>
    </source>
</evidence>
<dbReference type="InterPro" id="IPR007278">
    <property type="entry name" value="DUF397"/>
</dbReference>
<dbReference type="Proteomes" id="UP000466345">
    <property type="component" value="Unassembled WGS sequence"/>
</dbReference>
<gene>
    <name evidence="3" type="ORF">SRB5_28470</name>
</gene>